<sequence length="371" mass="42203">MSLSFSLKRLISGQNIEEERHKHDPSRAKQRHIFRRPLKKLSVFNKYFEFHKVFSLETNTRGKQCSMARNASNVFMGLTRETHPCQQNSPPEPFKLPENSSPTIASEDCDILPSVELNTHTNAQNFDSNVAWHGSMHDHDSPEGHANLRPFLDPEDITRSLHSEQTAGQTKTQAPSAIDLRRETSRTTVHEEELDPYHNLPMNDHPHSKRLRDDHAKAEATRLKMQNLLVGRANLQAESFISSPAKYLFDVNPRRMAKLHDLYQQAVNLSYHLRTRRPALKISTLKDLSSLYDINDPKMTLHTMVIEDDGDKLNGHPLTLVIHPAIQSYGTERGVKFESETLIWASAEVWFYNPLPKGPESNVGGDAGVKP</sequence>
<dbReference type="KEGG" id="ssl:SS1G_11590"/>
<feature type="region of interest" description="Disordered" evidence="1">
    <location>
        <begin position="132"/>
        <end position="151"/>
    </location>
</feature>
<accession>A0A1D9Q956</accession>
<feature type="compositionally biased region" description="Polar residues" evidence="1">
    <location>
        <begin position="163"/>
        <end position="175"/>
    </location>
</feature>
<evidence type="ECO:0000313" key="2">
    <source>
        <dbReference type="EMBL" id="APA11342.1"/>
    </source>
</evidence>
<name>A0A1D9Q956_SCLS1</name>
<feature type="region of interest" description="Disordered" evidence="1">
    <location>
        <begin position="82"/>
        <end position="106"/>
    </location>
</feature>
<dbReference type="AlphaFoldDB" id="A0A1D9Q956"/>
<dbReference type="EMBL" id="CP017820">
    <property type="protein sequence ID" value="APA11342.1"/>
    <property type="molecule type" value="Genomic_DNA"/>
</dbReference>
<evidence type="ECO:0000256" key="1">
    <source>
        <dbReference type="SAM" id="MobiDB-lite"/>
    </source>
</evidence>
<gene>
    <name evidence="2" type="ORF">sscle_07g061120</name>
</gene>
<protein>
    <submittedName>
        <fullName evidence="2">Uncharacterized protein</fullName>
    </submittedName>
</protein>
<dbReference type="RefSeq" id="XP_001587597.1">
    <property type="nucleotide sequence ID" value="XM_001587547.1"/>
</dbReference>
<dbReference type="OrthoDB" id="4156714at2759"/>
<feature type="region of interest" description="Disordered" evidence="1">
    <location>
        <begin position="161"/>
        <end position="211"/>
    </location>
</feature>
<evidence type="ECO:0000313" key="3">
    <source>
        <dbReference type="Proteomes" id="UP000177798"/>
    </source>
</evidence>
<proteinExistence type="predicted"/>
<organism evidence="2 3">
    <name type="scientific">Sclerotinia sclerotiorum (strain ATCC 18683 / 1980 / Ss-1)</name>
    <name type="common">White mold</name>
    <name type="synonym">Whetzelinia sclerotiorum</name>
    <dbReference type="NCBI Taxonomy" id="665079"/>
    <lineage>
        <taxon>Eukaryota</taxon>
        <taxon>Fungi</taxon>
        <taxon>Dikarya</taxon>
        <taxon>Ascomycota</taxon>
        <taxon>Pezizomycotina</taxon>
        <taxon>Leotiomycetes</taxon>
        <taxon>Helotiales</taxon>
        <taxon>Sclerotiniaceae</taxon>
        <taxon>Sclerotinia</taxon>
    </lineage>
</organism>
<reference evidence="3" key="1">
    <citation type="journal article" date="2017" name="Genome Biol. Evol.">
        <title>The complete genome sequence of the phytopathogenic fungus Sclerotinia sclerotiorum reveals insights into the genome architecture of broad host range pathogens.</title>
        <authorList>
            <person name="Derbyshire M."/>
            <person name="Denton-Giles M."/>
            <person name="Hegedus D."/>
            <person name="Seifbarghy S."/>
            <person name="Rollins J."/>
            <person name="van Kan J."/>
            <person name="Seidl M.F."/>
            <person name="Faino L."/>
            <person name="Mbengue M."/>
            <person name="Navaud O."/>
            <person name="Raffaele S."/>
            <person name="Hammond-Kosack K."/>
            <person name="Heard S."/>
            <person name="Oliver R."/>
        </authorList>
    </citation>
    <scope>NUCLEOTIDE SEQUENCE [LARGE SCALE GENOMIC DNA]</scope>
    <source>
        <strain evidence="3">ATCC 18683 / 1980 / Ss-1</strain>
    </source>
</reference>
<dbReference type="VEuPathDB" id="FungiDB:sscle_07g061120"/>
<dbReference type="Proteomes" id="UP000177798">
    <property type="component" value="Chromosome 7"/>
</dbReference>
<feature type="compositionally biased region" description="Basic and acidic residues" evidence="1">
    <location>
        <begin position="179"/>
        <end position="191"/>
    </location>
</feature>